<evidence type="ECO:0000256" key="4">
    <source>
        <dbReference type="ARBA" id="ARBA00012251"/>
    </source>
</evidence>
<evidence type="ECO:0000313" key="19">
    <source>
        <dbReference type="Proteomes" id="UP000187209"/>
    </source>
</evidence>
<accession>A0A1R2BUB9</accession>
<dbReference type="Proteomes" id="UP000187209">
    <property type="component" value="Unassembled WGS sequence"/>
</dbReference>
<feature type="transmembrane region" description="Helical" evidence="15">
    <location>
        <begin position="252"/>
        <end position="282"/>
    </location>
</feature>
<comment type="catalytic activity">
    <reaction evidence="1">
        <text>[E2 ubiquitin-conjugating enzyme]-S-ubiquitinyl-L-cysteine + [acceptor protein]-L-lysine = [E2 ubiquitin-conjugating enzyme]-L-cysteine + [acceptor protein]-N(6)-ubiquitinyl-L-lysine.</text>
        <dbReference type="EC" id="2.3.2.31"/>
    </reaction>
</comment>
<reference evidence="18 19" key="1">
    <citation type="submission" date="2016-11" db="EMBL/GenBank/DDBJ databases">
        <title>The macronuclear genome of Stentor coeruleus: a giant cell with tiny introns.</title>
        <authorList>
            <person name="Slabodnick M."/>
            <person name="Ruby J.G."/>
            <person name="Reiff S.B."/>
            <person name="Swart E.C."/>
            <person name="Gosai S."/>
            <person name="Prabakaran S."/>
            <person name="Witkowska E."/>
            <person name="Larue G.E."/>
            <person name="Fisher S."/>
            <person name="Freeman R.M."/>
            <person name="Gunawardena J."/>
            <person name="Chu W."/>
            <person name="Stover N.A."/>
            <person name="Gregory B.D."/>
            <person name="Nowacki M."/>
            <person name="Derisi J."/>
            <person name="Roy S.W."/>
            <person name="Marshall W.F."/>
            <person name="Sood P."/>
        </authorList>
    </citation>
    <scope>NUCLEOTIDE SEQUENCE [LARGE SCALE GENOMIC DNA]</scope>
    <source>
        <strain evidence="18">WM001</strain>
    </source>
</reference>
<keyword evidence="11" id="KW-0862">Zinc</keyword>
<evidence type="ECO:0000256" key="12">
    <source>
        <dbReference type="ARBA" id="ARBA00022989"/>
    </source>
</evidence>
<evidence type="ECO:0000256" key="15">
    <source>
        <dbReference type="SAM" id="Phobius"/>
    </source>
</evidence>
<keyword evidence="13 15" id="KW-0472">Membrane</keyword>
<dbReference type="InterPro" id="IPR018957">
    <property type="entry name" value="Znf_C3HC4_RING-type"/>
</dbReference>
<comment type="subcellular location">
    <subcellularLocation>
        <location evidence="2">Membrane</location>
        <topology evidence="2">Single-pass membrane protein</topology>
    </subcellularLocation>
</comment>
<organism evidence="18 19">
    <name type="scientific">Stentor coeruleus</name>
    <dbReference type="NCBI Taxonomy" id="5963"/>
    <lineage>
        <taxon>Eukaryota</taxon>
        <taxon>Sar</taxon>
        <taxon>Alveolata</taxon>
        <taxon>Ciliophora</taxon>
        <taxon>Postciliodesmatophora</taxon>
        <taxon>Heterotrichea</taxon>
        <taxon>Heterotrichida</taxon>
        <taxon>Stentoridae</taxon>
        <taxon>Stentor</taxon>
    </lineage>
</organism>
<dbReference type="FunFam" id="3.30.40.10:FF:000051">
    <property type="entry name" value="RBR-type E3 ubiquitin transferase"/>
    <property type="match status" value="1"/>
</dbReference>
<dbReference type="InterPro" id="IPR013083">
    <property type="entry name" value="Znf_RING/FYVE/PHD"/>
</dbReference>
<dbReference type="CDD" id="cd20336">
    <property type="entry name" value="Rcat_RBR"/>
    <property type="match status" value="1"/>
</dbReference>
<keyword evidence="19" id="KW-1185">Reference proteome</keyword>
<keyword evidence="10" id="KW-0833">Ubl conjugation pathway</keyword>
<dbReference type="Gene3D" id="3.30.40.10">
    <property type="entry name" value="Zinc/RING finger domain, C3HC4 (zinc finger)"/>
    <property type="match status" value="1"/>
</dbReference>
<dbReference type="Pfam" id="PF01485">
    <property type="entry name" value="IBR"/>
    <property type="match status" value="1"/>
</dbReference>
<dbReference type="AlphaFoldDB" id="A0A1R2BUB9"/>
<evidence type="ECO:0000256" key="7">
    <source>
        <dbReference type="ARBA" id="ARBA00022723"/>
    </source>
</evidence>
<dbReference type="InterPro" id="IPR002867">
    <property type="entry name" value="IBR_dom"/>
</dbReference>
<sequence>MIYDIIHSEGACPICQENKDLLTLVCTHQFCKSCIETYITLKIKEADVRVITCPQCVNVLSSSEISTLVLPNIYKKYVHFKSIKDLEVDRYVKWCPIPGCDGYDVASNDNFNLICKVCNHKYCYHCSQPLHKGKCKIKEDKTFIKWAARENIRICPKCKSYVQKGGGCPHMKCTKCLYEWCWICGKEFYSINHNAFTCYVGKSFYEFYWYTIIFFILFPLCIPFWLFTYIVYKIEIADDFFMESNKIKRFKFCLYPILLALSPVGFIAVPIIPFVLFGSIFYKIYKRIRIKNKIVKFFICAIPVLIATTVILGLMISGLVIGAGLGVVFLPPLGVIMLIIKLLLSFYRCFKPQEFSYPRSLTY</sequence>
<evidence type="ECO:0000259" key="16">
    <source>
        <dbReference type="PROSITE" id="PS50089"/>
    </source>
</evidence>
<dbReference type="InterPro" id="IPR017907">
    <property type="entry name" value="Znf_RING_CS"/>
</dbReference>
<dbReference type="SMART" id="SM00184">
    <property type="entry name" value="RING"/>
    <property type="match status" value="3"/>
</dbReference>
<evidence type="ECO:0000313" key="18">
    <source>
        <dbReference type="EMBL" id="OMJ80419.1"/>
    </source>
</evidence>
<feature type="domain" description="RING-type" evidence="16">
    <location>
        <begin position="12"/>
        <end position="56"/>
    </location>
</feature>
<dbReference type="GO" id="GO:0061630">
    <property type="term" value="F:ubiquitin protein ligase activity"/>
    <property type="evidence" value="ECO:0007669"/>
    <property type="project" value="UniProtKB-EC"/>
</dbReference>
<dbReference type="PROSITE" id="PS50089">
    <property type="entry name" value="ZF_RING_2"/>
    <property type="match status" value="1"/>
</dbReference>
<gene>
    <name evidence="18" type="ORF">SteCoe_19322</name>
</gene>
<dbReference type="SUPFAM" id="SSF57850">
    <property type="entry name" value="RING/U-box"/>
    <property type="match status" value="3"/>
</dbReference>
<comment type="caution">
    <text evidence="18">The sequence shown here is derived from an EMBL/GenBank/DDBJ whole genome shotgun (WGS) entry which is preliminary data.</text>
</comment>
<evidence type="ECO:0000256" key="2">
    <source>
        <dbReference type="ARBA" id="ARBA00004167"/>
    </source>
</evidence>
<keyword evidence="6 15" id="KW-0812">Transmembrane</keyword>
<proteinExistence type="predicted"/>
<evidence type="ECO:0000256" key="11">
    <source>
        <dbReference type="ARBA" id="ARBA00022833"/>
    </source>
</evidence>
<dbReference type="PROSITE" id="PS51873">
    <property type="entry name" value="TRIAD"/>
    <property type="match status" value="1"/>
</dbReference>
<keyword evidence="12 15" id="KW-1133">Transmembrane helix</keyword>
<dbReference type="GO" id="GO:0005737">
    <property type="term" value="C:cytoplasm"/>
    <property type="evidence" value="ECO:0007669"/>
    <property type="project" value="UniProtKB-ARBA"/>
</dbReference>
<feature type="transmembrane region" description="Helical" evidence="15">
    <location>
        <begin position="207"/>
        <end position="232"/>
    </location>
</feature>
<keyword evidence="8" id="KW-0677">Repeat</keyword>
<dbReference type="EMBL" id="MPUH01000424">
    <property type="protein sequence ID" value="OMJ80419.1"/>
    <property type="molecule type" value="Genomic_DNA"/>
</dbReference>
<protein>
    <recommendedName>
        <fullName evidence="4">RBR-type E3 ubiquitin transferase</fullName>
        <ecNumber evidence="4">2.3.2.31</ecNumber>
    </recommendedName>
</protein>
<comment type="pathway">
    <text evidence="3">Protein modification; protein ubiquitination.</text>
</comment>
<evidence type="ECO:0000256" key="3">
    <source>
        <dbReference type="ARBA" id="ARBA00004906"/>
    </source>
</evidence>
<name>A0A1R2BUB9_9CILI</name>
<dbReference type="PROSITE" id="PS00518">
    <property type="entry name" value="ZF_RING_1"/>
    <property type="match status" value="1"/>
</dbReference>
<keyword evidence="5" id="KW-0808">Transferase</keyword>
<dbReference type="EC" id="2.3.2.31" evidence="4"/>
<feature type="transmembrane region" description="Helical" evidence="15">
    <location>
        <begin position="294"/>
        <end position="316"/>
    </location>
</feature>
<dbReference type="GO" id="GO:0016567">
    <property type="term" value="P:protein ubiquitination"/>
    <property type="evidence" value="ECO:0007669"/>
    <property type="project" value="InterPro"/>
</dbReference>
<keyword evidence="7" id="KW-0479">Metal-binding</keyword>
<dbReference type="OrthoDB" id="290185at2759"/>
<dbReference type="Pfam" id="PF22191">
    <property type="entry name" value="IBR_1"/>
    <property type="match status" value="1"/>
</dbReference>
<feature type="domain" description="RING-type" evidence="17">
    <location>
        <begin position="8"/>
        <end position="206"/>
    </location>
</feature>
<dbReference type="InterPro" id="IPR031127">
    <property type="entry name" value="E3_UB_ligase_RBR"/>
</dbReference>
<dbReference type="SMART" id="SM00647">
    <property type="entry name" value="IBR"/>
    <property type="match status" value="2"/>
</dbReference>
<evidence type="ECO:0000256" key="9">
    <source>
        <dbReference type="ARBA" id="ARBA00022771"/>
    </source>
</evidence>
<keyword evidence="9 14" id="KW-0863">Zinc-finger</keyword>
<evidence type="ECO:0000256" key="14">
    <source>
        <dbReference type="PROSITE-ProRule" id="PRU00175"/>
    </source>
</evidence>
<feature type="transmembrane region" description="Helical" evidence="15">
    <location>
        <begin position="322"/>
        <end position="344"/>
    </location>
</feature>
<dbReference type="GO" id="GO:0008270">
    <property type="term" value="F:zinc ion binding"/>
    <property type="evidence" value="ECO:0007669"/>
    <property type="project" value="UniProtKB-KW"/>
</dbReference>
<dbReference type="Gene3D" id="1.20.120.1750">
    <property type="match status" value="1"/>
</dbReference>
<evidence type="ECO:0000256" key="5">
    <source>
        <dbReference type="ARBA" id="ARBA00022679"/>
    </source>
</evidence>
<evidence type="ECO:0000256" key="13">
    <source>
        <dbReference type="ARBA" id="ARBA00023136"/>
    </source>
</evidence>
<dbReference type="Pfam" id="PF00097">
    <property type="entry name" value="zf-C3HC4"/>
    <property type="match status" value="1"/>
</dbReference>
<dbReference type="InterPro" id="IPR044066">
    <property type="entry name" value="TRIAD_supradom"/>
</dbReference>
<evidence type="ECO:0000256" key="6">
    <source>
        <dbReference type="ARBA" id="ARBA00022692"/>
    </source>
</evidence>
<evidence type="ECO:0000259" key="17">
    <source>
        <dbReference type="PROSITE" id="PS51873"/>
    </source>
</evidence>
<dbReference type="PANTHER" id="PTHR11685">
    <property type="entry name" value="RBR FAMILY RING FINGER AND IBR DOMAIN-CONTAINING"/>
    <property type="match status" value="1"/>
</dbReference>
<evidence type="ECO:0000256" key="1">
    <source>
        <dbReference type="ARBA" id="ARBA00001798"/>
    </source>
</evidence>
<dbReference type="GO" id="GO:0031090">
    <property type="term" value="C:organelle membrane"/>
    <property type="evidence" value="ECO:0007669"/>
    <property type="project" value="UniProtKB-ARBA"/>
</dbReference>
<dbReference type="InterPro" id="IPR001841">
    <property type="entry name" value="Znf_RING"/>
</dbReference>
<evidence type="ECO:0000256" key="8">
    <source>
        <dbReference type="ARBA" id="ARBA00022737"/>
    </source>
</evidence>
<evidence type="ECO:0000256" key="10">
    <source>
        <dbReference type="ARBA" id="ARBA00022786"/>
    </source>
</evidence>